<gene>
    <name evidence="12" type="ORF">GP486_003795</name>
</gene>
<evidence type="ECO:0000256" key="7">
    <source>
        <dbReference type="ARBA" id="ARBA00023242"/>
    </source>
</evidence>
<dbReference type="GO" id="GO:0030983">
    <property type="term" value="F:mismatched DNA binding"/>
    <property type="evidence" value="ECO:0007669"/>
    <property type="project" value="InterPro"/>
</dbReference>
<dbReference type="PANTHER" id="PTHR12346:SF0">
    <property type="entry name" value="SIN3A, ISOFORM G"/>
    <property type="match status" value="1"/>
</dbReference>
<dbReference type="InterPro" id="IPR003822">
    <property type="entry name" value="PAH"/>
</dbReference>
<feature type="region of interest" description="Disordered" evidence="9">
    <location>
        <begin position="2120"/>
        <end position="2165"/>
    </location>
</feature>
<dbReference type="Pfam" id="PF01119">
    <property type="entry name" value="DNA_mis_repair"/>
    <property type="match status" value="1"/>
</dbReference>
<dbReference type="Pfam" id="PF16879">
    <property type="entry name" value="Sin3a_C"/>
    <property type="match status" value="1"/>
</dbReference>
<dbReference type="InterPro" id="IPR036890">
    <property type="entry name" value="HATPase_C_sf"/>
</dbReference>
<dbReference type="InterPro" id="IPR013194">
    <property type="entry name" value="HDAC_interact_dom"/>
</dbReference>
<dbReference type="SMART" id="SM01340">
    <property type="entry name" value="DNA_mis_repair"/>
    <property type="match status" value="1"/>
</dbReference>
<feature type="compositionally biased region" description="Low complexity" evidence="9">
    <location>
        <begin position="50"/>
        <end position="83"/>
    </location>
</feature>
<dbReference type="FunFam" id="3.30.565.10:FF:000017">
    <property type="entry name" value="PMS1 homolog 1, mismatch repair system component"/>
    <property type="match status" value="1"/>
</dbReference>
<feature type="region of interest" description="Disordered" evidence="9">
    <location>
        <begin position="1134"/>
        <end position="1204"/>
    </location>
</feature>
<feature type="region of interest" description="Disordered" evidence="9">
    <location>
        <begin position="370"/>
        <end position="439"/>
    </location>
</feature>
<protein>
    <recommendedName>
        <fullName evidence="14">Histone deacetylase interacting domain-containing protein</fullName>
    </recommendedName>
</protein>
<evidence type="ECO:0000256" key="2">
    <source>
        <dbReference type="ARBA" id="ARBA00006082"/>
    </source>
</evidence>
<keyword evidence="5" id="KW-0805">Transcription regulation</keyword>
<evidence type="ECO:0000256" key="5">
    <source>
        <dbReference type="ARBA" id="ARBA00023015"/>
    </source>
</evidence>
<dbReference type="GO" id="GO:0003714">
    <property type="term" value="F:transcription corepressor activity"/>
    <property type="evidence" value="ECO:0007669"/>
    <property type="project" value="InterPro"/>
</dbReference>
<evidence type="ECO:0000313" key="13">
    <source>
        <dbReference type="Proteomes" id="UP000750711"/>
    </source>
</evidence>
<dbReference type="FunFam" id="1.20.1160.11:FF:000001">
    <property type="entry name" value="Paired amphipathic helix protein Sin3"/>
    <property type="match status" value="1"/>
</dbReference>
<dbReference type="FunFam" id="1.20.1160.11:FF:000002">
    <property type="entry name" value="Paired amphipathic helix protein SIN3"/>
    <property type="match status" value="1"/>
</dbReference>
<feature type="compositionally biased region" description="Low complexity" evidence="9">
    <location>
        <begin position="737"/>
        <end position="747"/>
    </location>
</feature>
<dbReference type="SUPFAM" id="SSF54211">
    <property type="entry name" value="Ribosomal protein S5 domain 2-like"/>
    <property type="match status" value="1"/>
</dbReference>
<feature type="domain" description="DNA mismatch repair protein S5" evidence="11">
    <location>
        <begin position="1821"/>
        <end position="1958"/>
    </location>
</feature>
<dbReference type="Pfam" id="PF13589">
    <property type="entry name" value="HATPase_c_3"/>
    <property type="match status" value="1"/>
</dbReference>
<dbReference type="SUPFAM" id="SSF47762">
    <property type="entry name" value="PAH2 domain"/>
    <property type="match status" value="3"/>
</dbReference>
<dbReference type="Pfam" id="PF08295">
    <property type="entry name" value="Sin3_corepress"/>
    <property type="match status" value="1"/>
</dbReference>
<feature type="compositionally biased region" description="Polar residues" evidence="9">
    <location>
        <begin position="403"/>
        <end position="421"/>
    </location>
</feature>
<evidence type="ECO:0000256" key="6">
    <source>
        <dbReference type="ARBA" id="ARBA00023163"/>
    </source>
</evidence>
<dbReference type="EMBL" id="JAGHQM010000541">
    <property type="protein sequence ID" value="KAH0559691.1"/>
    <property type="molecule type" value="Genomic_DNA"/>
</dbReference>
<evidence type="ECO:0000256" key="3">
    <source>
        <dbReference type="ARBA" id="ARBA00022491"/>
    </source>
</evidence>
<proteinExistence type="inferred from homology"/>
<comment type="similarity">
    <text evidence="2">Belongs to the DNA mismatch repair MutL/HexB family.</text>
</comment>
<evidence type="ECO:0000256" key="4">
    <source>
        <dbReference type="ARBA" id="ARBA00022737"/>
    </source>
</evidence>
<evidence type="ECO:0000259" key="11">
    <source>
        <dbReference type="SMART" id="SM01340"/>
    </source>
</evidence>
<dbReference type="Pfam" id="PF02671">
    <property type="entry name" value="PAH"/>
    <property type="match status" value="3"/>
</dbReference>
<feature type="compositionally biased region" description="Pro residues" evidence="9">
    <location>
        <begin position="13"/>
        <end position="23"/>
    </location>
</feature>
<evidence type="ECO:0000256" key="8">
    <source>
        <dbReference type="PROSITE-ProRule" id="PRU00810"/>
    </source>
</evidence>
<feature type="region of interest" description="Disordered" evidence="9">
    <location>
        <begin position="506"/>
        <end position="538"/>
    </location>
</feature>
<evidence type="ECO:0000256" key="9">
    <source>
        <dbReference type="SAM" id="MobiDB-lite"/>
    </source>
</evidence>
<dbReference type="InterPro" id="IPR002099">
    <property type="entry name" value="MutL/Mlh/PMS"/>
</dbReference>
<dbReference type="GO" id="GO:0010628">
    <property type="term" value="P:positive regulation of gene expression"/>
    <property type="evidence" value="ECO:0007669"/>
    <property type="project" value="UniProtKB-ARBA"/>
</dbReference>
<dbReference type="PANTHER" id="PTHR12346">
    <property type="entry name" value="SIN3B-RELATED"/>
    <property type="match status" value="1"/>
</dbReference>
<keyword evidence="3" id="KW-0678">Repressor</keyword>
<sequence length="2372" mass="261483">MSSSNKDSWSLPPSGPGVAPPSHGPEQQGQAPQARPLGGFGHSLPTLGELTQSTQPQQRPQAPTALQQQQQQQPPTSSPAQQLGQTQSASYSLPSLGQSIQQQAPQGPSNLDRERELRERDIREREARDRRQHEDAAQRERELREREHRERQQREHQQSAQPHQNHAGSLPIHQPVASKVTTAIHGPGGLLSNIGPAAGTSAPPGPLGVPNGPGNMFGGPLPLGQLAGQGLAGQGLAGQGLAGAPIPQQHPVMAFGGAPAPDAHRIPGGVAGLPQGQQPILNDALSYLDQVKVQFVDQPDVYNLFLEIMKDFKSQAIDTPGVIDRVSNLFAGHPNLIQGFNTFLPPGYRIECGTGDDPNAIRVTTPMGTTVQSMSSGIRPPSNPPSSAPTGNGVGPAARQGSYYDQISRSSNGNWQQQPQHGGSDGLFSPRGPAVTPQIFGHQPAQGQILDGQTQREQQSVAANAATVAQHQHQQEQRGVSQLQNAVSVAANGPQVVRQVMMQSTPPVGQNPAINQQSAAGNSVGSGPGPQQAVQGGMEKRGPVEFNHAISYVNKIKNRFAAQPEIYKQFLEILQTYQRESKPIQDVYAQVTQLFNSAPDLLEDFKQFLPESAAQAKAQAAAKQAAEDAAILSNVRGDSGYLAGAQPPHSIQQSQGGAGIPPRLPPVGNFAPPPSGAKDNKKRRMGAQTATASSAQSTSTADIGGSQVGGSRVVSNQGASITKRSKFNNNKPPPPDVSTVSPTLTPALPEPLPPASNGNLPNEEIAFFDRVKKFIGNKQTMNEFLKLCNLFSQDLIDKNILVNKASSFIGGNADLYSWFKRWVGYDGRDEIIENKPKASNGKVILSNCRGLGPSYRLLPKRERLKQCSGRDEMCYKVLNDEWASHPTWASEDSGFVAHRKNVYEEALHKIEEERHDYDHNIEANLRTIQLLEPIAQKIAGMSPEERSTFTLPPGLHGQSQAIYQRVIKKIYDRERGQRVIDDLHARPCAVVPQLLVRLKQKNEEWRAAQREWEKLWREQTHKAFWKSLDHMGINAKTADKRNFQLKTFTTEIQTKHQEYLRQRQIYASSTPNYQFDYDFKENGVIIDATRLTLLFVEHTATYNAGDCQKIEEFLRDFIPAFFGFPRKDLDQSIGAMSRRSPDEDVEETPTAWDPPSTRSRRSGNGKKTDLLRGVLERGRNGKSSRKDKEGSAASGSEESMLDVGSAVEEDVNGGAEGSVGCGSPKEDDYASQAWISHPTAVDGKRGNILVDLQKNQPYVRSQFHLYCNNTIYGFFRLFQILYERLLHCKQHESEVAEDIRRRKMPKPAIDLKMMDKGPDDFFSDSSPTANYYNQVLEMCEQVVEGKLDPSLFEDALRHFYIARGWELYSIDKLLGSIVKQAHTIVMSDAKDKSHDIIVQFLKNREKESTTHSEEITYRRTIEKFVKDDPLYRITFDTESSSRVATIQILDPNDATYNDVNLDSQTKWSYYVASYHRAEPTEGIVWSRVRNSFLHRLIDQALGEYDRGFDKLEMRIAVGCYKAFFVAGTMDFWWRSAQQQALANVTEADAQRVKEKRNRKFEEKFVLNNLWMKGMSKDEVERKNEEFRKWVKDGILAGAHREQVDEDDLMLSESTARAIGSCQSLTEPSSLVKELIDNALDANATSVAVEISANALDVVQVKDNGHGIALEDRDAMAARHSTSKITDLQELKFLGGRSLGFRGQALSSACQMAGGMIVTTRVEGEGVAEACWVNKKGTIEARECASHPVGTTVRVLDFLKDLPVRREHALKNSAKTLAKIKRLVQAYAFARSSVRFSLKILKSGKGNWSYTPKRRALPQLDLGLIIGRDAARECTWLTYPSTTEDGGKGVCNNDYSIEAFVPRPNADLSKICGKGQFISIDSRPVSCARGTLKQISCLYKSFLRSSNPESLGDKLTDPFICMNITCPPGSYDVNIEPAKDDVLFEESSALLSVVQGFFRVVYGDPMPQAGELQSWEARDKERNGYDISLARKSHQTKQNRGATAQSHHCEETSDGSGEMLMGGLNDPVITVDNSQAVHMLPPPWDTPRVSKNLSRDSGPEFLAEVQNPWKFNMYDEDDESMASGRGDHDESGAAEVLVQDIEEEHSNIIASNPWTIAKMNSRAHQANERPPVYSLRKPNKPNTQLPSPAQSPQHGLERPSPCQLKGQRISNKEAVNATLTGRNGQICFTPANKGKSSPGSRSLDTRAQGCGGAPEGRKPTPHSNRYRAAKDALANVDVSPPSFKSGDPRAHLTHLIQPGPTSDVMPPPRSLRRAKTMTLPLETVPVSYRVHDISTVIRITLGSVERAKEILALSDSYVVYGRNTYALPPDSGGTSEIEAALKETIRRVYQNETGETVDLNIDLKRLVGDDLEV</sequence>
<name>A0A9P8RQ54_9PEZI</name>
<dbReference type="InterPro" id="IPR039774">
    <property type="entry name" value="Sin3-like"/>
</dbReference>
<dbReference type="Gene3D" id="1.20.1160.11">
    <property type="entry name" value="Paired amphipathic helix"/>
    <property type="match status" value="3"/>
</dbReference>
<feature type="compositionally biased region" description="Low complexity" evidence="9">
    <location>
        <begin position="687"/>
        <end position="718"/>
    </location>
</feature>
<feature type="compositionally biased region" description="Basic and acidic residues" evidence="9">
    <location>
        <begin position="111"/>
        <end position="157"/>
    </location>
</feature>
<dbReference type="GO" id="GO:0005524">
    <property type="term" value="F:ATP binding"/>
    <property type="evidence" value="ECO:0007669"/>
    <property type="project" value="InterPro"/>
</dbReference>
<dbReference type="InterPro" id="IPR036600">
    <property type="entry name" value="PAH_sf"/>
</dbReference>
<evidence type="ECO:0000313" key="12">
    <source>
        <dbReference type="EMBL" id="KAH0559691.1"/>
    </source>
</evidence>
<dbReference type="SMART" id="SM00761">
    <property type="entry name" value="HDAC_interact"/>
    <property type="match status" value="1"/>
</dbReference>
<evidence type="ECO:0000259" key="10">
    <source>
        <dbReference type="SMART" id="SM00761"/>
    </source>
</evidence>
<evidence type="ECO:0008006" key="14">
    <source>
        <dbReference type="Google" id="ProtNLM"/>
    </source>
</evidence>
<feature type="region of interest" description="Disordered" evidence="9">
    <location>
        <begin position="1992"/>
        <end position="2015"/>
    </location>
</feature>
<keyword evidence="13" id="KW-1185">Reference proteome</keyword>
<feature type="domain" description="Histone deacetylase interacting" evidence="10">
    <location>
        <begin position="847"/>
        <end position="948"/>
    </location>
</feature>
<feature type="region of interest" description="Disordered" evidence="9">
    <location>
        <begin position="641"/>
        <end position="758"/>
    </location>
</feature>
<dbReference type="Gene3D" id="3.30.230.10">
    <property type="match status" value="1"/>
</dbReference>
<reference evidence="12" key="1">
    <citation type="submission" date="2021-03" db="EMBL/GenBank/DDBJ databases">
        <title>Comparative genomics and phylogenomic investigation of the class Geoglossomycetes provide insights into ecological specialization and systematics.</title>
        <authorList>
            <person name="Melie T."/>
            <person name="Pirro S."/>
            <person name="Miller A.N."/>
            <person name="Quandt A."/>
        </authorList>
    </citation>
    <scope>NUCLEOTIDE SEQUENCE</scope>
    <source>
        <strain evidence="12">CAQ_001_2017</strain>
    </source>
</reference>
<comment type="subcellular location">
    <subcellularLocation>
        <location evidence="1 8">Nucleus</location>
    </subcellularLocation>
</comment>
<dbReference type="PROSITE" id="PS51477">
    <property type="entry name" value="PAH"/>
    <property type="match status" value="2"/>
</dbReference>
<dbReference type="GO" id="GO:0061982">
    <property type="term" value="P:meiosis I cell cycle process"/>
    <property type="evidence" value="ECO:0007669"/>
    <property type="project" value="UniProtKB-ARBA"/>
</dbReference>
<organism evidence="12 13">
    <name type="scientific">Trichoglossum hirsutum</name>
    <dbReference type="NCBI Taxonomy" id="265104"/>
    <lineage>
        <taxon>Eukaryota</taxon>
        <taxon>Fungi</taxon>
        <taxon>Dikarya</taxon>
        <taxon>Ascomycota</taxon>
        <taxon>Pezizomycotina</taxon>
        <taxon>Geoglossomycetes</taxon>
        <taxon>Geoglossales</taxon>
        <taxon>Geoglossaceae</taxon>
        <taxon>Trichoglossum</taxon>
    </lineage>
</organism>
<feature type="region of interest" description="Disordered" evidence="9">
    <location>
        <begin position="2183"/>
        <end position="2223"/>
    </location>
</feature>
<dbReference type="Gene3D" id="3.30.565.10">
    <property type="entry name" value="Histidine kinase-like ATPase, C-terminal domain"/>
    <property type="match status" value="1"/>
</dbReference>
<dbReference type="CDD" id="cd03485">
    <property type="entry name" value="MutL_Trans_hPMS_1_like"/>
    <property type="match status" value="1"/>
</dbReference>
<dbReference type="GO" id="GO:0000122">
    <property type="term" value="P:negative regulation of transcription by RNA polymerase II"/>
    <property type="evidence" value="ECO:0007669"/>
    <property type="project" value="TreeGrafter"/>
</dbReference>
<feature type="region of interest" description="Disordered" evidence="9">
    <location>
        <begin position="1"/>
        <end position="170"/>
    </location>
</feature>
<feature type="compositionally biased region" description="Polar residues" evidence="9">
    <location>
        <begin position="2139"/>
        <end position="2152"/>
    </location>
</feature>
<comment type="caution">
    <text evidence="12">The sequence shown here is derived from an EMBL/GenBank/DDBJ whole genome shotgun (WGS) entry which is preliminary data.</text>
</comment>
<dbReference type="FunFam" id="1.20.1160.11:FF:000003">
    <property type="entry name" value="Paired amphipathic helix SIN3-like protein"/>
    <property type="match status" value="1"/>
</dbReference>
<dbReference type="GO" id="GO:0006298">
    <property type="term" value="P:mismatch repair"/>
    <property type="evidence" value="ECO:0007669"/>
    <property type="project" value="InterPro"/>
</dbReference>
<feature type="compositionally biased region" description="Polar residues" evidence="9">
    <location>
        <begin position="719"/>
        <end position="730"/>
    </location>
</feature>
<feature type="region of interest" description="Disordered" evidence="9">
    <location>
        <begin position="191"/>
        <end position="216"/>
    </location>
</feature>
<dbReference type="InterPro" id="IPR013507">
    <property type="entry name" value="DNA_mismatch_S5_2-like"/>
</dbReference>
<dbReference type="SUPFAM" id="SSF55874">
    <property type="entry name" value="ATPase domain of HSP90 chaperone/DNA topoisomerase II/histidine kinase"/>
    <property type="match status" value="1"/>
</dbReference>
<feature type="compositionally biased region" description="Polar residues" evidence="9">
    <location>
        <begin position="84"/>
        <end position="109"/>
    </location>
</feature>
<evidence type="ECO:0000256" key="1">
    <source>
        <dbReference type="ARBA" id="ARBA00004123"/>
    </source>
</evidence>
<dbReference type="NCBIfam" id="TIGR00585">
    <property type="entry name" value="mutl"/>
    <property type="match status" value="1"/>
</dbReference>
<keyword evidence="7 8" id="KW-0539">Nucleus</keyword>
<dbReference type="InterPro" id="IPR020568">
    <property type="entry name" value="Ribosomal_Su5_D2-typ_SF"/>
</dbReference>
<dbReference type="Proteomes" id="UP000750711">
    <property type="component" value="Unassembled WGS sequence"/>
</dbReference>
<accession>A0A9P8RQ54</accession>
<keyword evidence="6" id="KW-0804">Transcription</keyword>
<dbReference type="InterPro" id="IPR031693">
    <property type="entry name" value="Sin3_C"/>
</dbReference>
<feature type="compositionally biased region" description="Basic and acidic residues" evidence="9">
    <location>
        <begin position="1166"/>
        <end position="1190"/>
    </location>
</feature>
<feature type="compositionally biased region" description="Low complexity" evidence="9">
    <location>
        <begin position="195"/>
        <end position="216"/>
    </location>
</feature>
<feature type="compositionally biased region" description="Polar residues" evidence="9">
    <location>
        <begin position="506"/>
        <end position="525"/>
    </location>
</feature>
<dbReference type="GO" id="GO:0033698">
    <property type="term" value="C:Rpd3L complex"/>
    <property type="evidence" value="ECO:0007669"/>
    <property type="project" value="UniProtKB-ARBA"/>
</dbReference>
<keyword evidence="4" id="KW-0677">Repeat</keyword>
<dbReference type="InterPro" id="IPR014721">
    <property type="entry name" value="Ribsml_uS5_D2-typ_fold_subgr"/>
</dbReference>